<dbReference type="AlphaFoldDB" id="A0AA88MYL4"/>
<comment type="caution">
    <text evidence="1">The sequence shown here is derived from an EMBL/GenBank/DDBJ whole genome shotgun (WGS) entry which is preliminary data.</text>
</comment>
<protein>
    <submittedName>
        <fullName evidence="1">Uncharacterized protein</fullName>
    </submittedName>
</protein>
<dbReference type="EMBL" id="JAVHJS010000009">
    <property type="protein sequence ID" value="KAK2848043.1"/>
    <property type="molecule type" value="Genomic_DNA"/>
</dbReference>
<proteinExistence type="predicted"/>
<sequence length="66" mass="7209">MNGRVDRMPYAELGIEDTFQIKGSTVLTVSSPLAAVIHFLYESGLGRSHSLSFCLLLIRIEALTAV</sequence>
<evidence type="ECO:0000313" key="2">
    <source>
        <dbReference type="Proteomes" id="UP001187315"/>
    </source>
</evidence>
<gene>
    <name evidence="1" type="ORF">Q7C36_009725</name>
</gene>
<organism evidence="1 2">
    <name type="scientific">Tachysurus vachellii</name>
    <name type="common">Darkbarbel catfish</name>
    <name type="synonym">Pelteobagrus vachellii</name>
    <dbReference type="NCBI Taxonomy" id="175792"/>
    <lineage>
        <taxon>Eukaryota</taxon>
        <taxon>Metazoa</taxon>
        <taxon>Chordata</taxon>
        <taxon>Craniata</taxon>
        <taxon>Vertebrata</taxon>
        <taxon>Euteleostomi</taxon>
        <taxon>Actinopterygii</taxon>
        <taxon>Neopterygii</taxon>
        <taxon>Teleostei</taxon>
        <taxon>Ostariophysi</taxon>
        <taxon>Siluriformes</taxon>
        <taxon>Bagridae</taxon>
        <taxon>Tachysurus</taxon>
    </lineage>
</organism>
<dbReference type="Proteomes" id="UP001187315">
    <property type="component" value="Unassembled WGS sequence"/>
</dbReference>
<evidence type="ECO:0000313" key="1">
    <source>
        <dbReference type="EMBL" id="KAK2848043.1"/>
    </source>
</evidence>
<reference evidence="1" key="1">
    <citation type="submission" date="2023-08" db="EMBL/GenBank/DDBJ databases">
        <title>Pelteobagrus vachellii genome.</title>
        <authorList>
            <person name="Liu H."/>
        </authorList>
    </citation>
    <scope>NUCLEOTIDE SEQUENCE</scope>
    <source>
        <strain evidence="1">PRFRI_2022a</strain>
        <tissue evidence="1">Muscle</tissue>
    </source>
</reference>
<name>A0AA88MYL4_TACVA</name>
<keyword evidence="2" id="KW-1185">Reference proteome</keyword>
<accession>A0AA88MYL4</accession>